<sequence length="272" mass="30858">MNKIYTRVILFVFALGIASACSTSKPKDEGWIQLFNGKDLNDWDIKIKGFPLNENYGNTFRVEDSLLKVRYDQYQTFDDHYGHIFYKCPYSHYKIRVEYRFVGDQCPGGASWAYRNSGIMIHGQSAGSMNLDQDFPVSIEVQLLGGNGKDERPNLNVCTPGTNIVLNGKLWTDHCTLSTSKTYHGDQWVTAEVEVQGDSIIKHIIDGKVVMQYTQPQLDDRDPSYQKLLPPDGNKLLKMGTISLQSESNPIDFRKVELLNLGDDCDETANRK</sequence>
<dbReference type="AlphaFoldDB" id="A0A5K7S7I7"/>
<evidence type="ECO:0000313" key="4">
    <source>
        <dbReference type="Proteomes" id="UP001193389"/>
    </source>
</evidence>
<dbReference type="PROSITE" id="PS51257">
    <property type="entry name" value="PROKAR_LIPOPROTEIN"/>
    <property type="match status" value="1"/>
</dbReference>
<dbReference type="Gene3D" id="2.60.120.560">
    <property type="entry name" value="Exo-inulinase, domain 1"/>
    <property type="match status" value="1"/>
</dbReference>
<dbReference type="Proteomes" id="UP001193389">
    <property type="component" value="Chromosome"/>
</dbReference>
<reference evidence="3" key="1">
    <citation type="journal article" date="2020" name="Int. J. Syst. Evol. Microbiol.">
        <title>Aquipluma nitroreducens gen. nov. sp. nov., a novel facultatively anaerobic bacterium isolated from a freshwater lake.</title>
        <authorList>
            <person name="Watanabe M."/>
            <person name="Kojima H."/>
            <person name="Fukui M."/>
        </authorList>
    </citation>
    <scope>NUCLEOTIDE SEQUENCE</scope>
    <source>
        <strain evidence="3">MeG22</strain>
    </source>
</reference>
<keyword evidence="4" id="KW-1185">Reference proteome</keyword>
<organism evidence="3 4">
    <name type="scientific">Aquipluma nitroreducens</name>
    <dbReference type="NCBI Taxonomy" id="2010828"/>
    <lineage>
        <taxon>Bacteria</taxon>
        <taxon>Pseudomonadati</taxon>
        <taxon>Bacteroidota</taxon>
        <taxon>Bacteroidia</taxon>
        <taxon>Marinilabiliales</taxon>
        <taxon>Prolixibacteraceae</taxon>
        <taxon>Aquipluma</taxon>
    </lineage>
</organism>
<dbReference type="KEGG" id="anf:AQPE_1433"/>
<feature type="chain" id="PRO_5024429031" description="3-keto-alpha-glucoside-1,2-lyase/3-keto-2-hydroxy-glucal hydratase domain-containing protein" evidence="1">
    <location>
        <begin position="21"/>
        <end position="272"/>
    </location>
</feature>
<keyword evidence="1" id="KW-0732">Signal</keyword>
<dbReference type="Pfam" id="PF06439">
    <property type="entry name" value="3keto-disac_hyd"/>
    <property type="match status" value="1"/>
</dbReference>
<protein>
    <recommendedName>
        <fullName evidence="2">3-keto-alpha-glucoside-1,2-lyase/3-keto-2-hydroxy-glucal hydratase domain-containing protein</fullName>
    </recommendedName>
</protein>
<evidence type="ECO:0000259" key="2">
    <source>
        <dbReference type="Pfam" id="PF06439"/>
    </source>
</evidence>
<feature type="domain" description="3-keto-alpha-glucoside-1,2-lyase/3-keto-2-hydroxy-glucal hydratase" evidence="2">
    <location>
        <begin position="30"/>
        <end position="258"/>
    </location>
</feature>
<dbReference type="EMBL" id="AP018694">
    <property type="protein sequence ID" value="BBE17284.1"/>
    <property type="molecule type" value="Genomic_DNA"/>
</dbReference>
<evidence type="ECO:0000313" key="3">
    <source>
        <dbReference type="EMBL" id="BBE17284.1"/>
    </source>
</evidence>
<accession>A0A5K7S7I7</accession>
<name>A0A5K7S7I7_9BACT</name>
<proteinExistence type="predicted"/>
<dbReference type="GO" id="GO:0016787">
    <property type="term" value="F:hydrolase activity"/>
    <property type="evidence" value="ECO:0007669"/>
    <property type="project" value="InterPro"/>
</dbReference>
<gene>
    <name evidence="3" type="ORF">AQPE_1433</name>
</gene>
<dbReference type="RefSeq" id="WP_318350297.1">
    <property type="nucleotide sequence ID" value="NZ_AP018694.1"/>
</dbReference>
<feature type="signal peptide" evidence="1">
    <location>
        <begin position="1"/>
        <end position="20"/>
    </location>
</feature>
<dbReference type="InterPro" id="IPR010496">
    <property type="entry name" value="AL/BT2_dom"/>
</dbReference>
<evidence type="ECO:0000256" key="1">
    <source>
        <dbReference type="SAM" id="SignalP"/>
    </source>
</evidence>